<evidence type="ECO:0000313" key="2">
    <source>
        <dbReference type="Proteomes" id="UP000001075"/>
    </source>
</evidence>
<name>G3HV35_CRIGR</name>
<dbReference type="Proteomes" id="UP000001075">
    <property type="component" value="Unassembled WGS sequence"/>
</dbReference>
<dbReference type="InParanoid" id="G3HV35"/>
<reference evidence="2" key="1">
    <citation type="journal article" date="2011" name="Nat. Biotechnol.">
        <title>The genomic sequence of the Chinese hamster ovary (CHO)-K1 cell line.</title>
        <authorList>
            <person name="Xu X."/>
            <person name="Nagarajan H."/>
            <person name="Lewis N.E."/>
            <person name="Pan S."/>
            <person name="Cai Z."/>
            <person name="Liu X."/>
            <person name="Chen W."/>
            <person name="Xie M."/>
            <person name="Wang W."/>
            <person name="Hammond S."/>
            <person name="Andersen M.R."/>
            <person name="Neff N."/>
            <person name="Passarelli B."/>
            <person name="Koh W."/>
            <person name="Fan H.C."/>
            <person name="Wang J."/>
            <person name="Gui Y."/>
            <person name="Lee K.H."/>
            <person name="Betenbaugh M.J."/>
            <person name="Quake S.R."/>
            <person name="Famili I."/>
            <person name="Palsson B.O."/>
            <person name="Wang J."/>
        </authorList>
    </citation>
    <scope>NUCLEOTIDE SEQUENCE [LARGE SCALE GENOMIC DNA]</scope>
    <source>
        <strain evidence="2">CHO K1 cell line</strain>
    </source>
</reference>
<gene>
    <name evidence="1" type="ORF">I79_014812</name>
</gene>
<proteinExistence type="predicted"/>
<dbReference type="EMBL" id="JH000760">
    <property type="protein sequence ID" value="EGV95358.1"/>
    <property type="molecule type" value="Genomic_DNA"/>
</dbReference>
<protein>
    <submittedName>
        <fullName evidence="1">Uncharacterized protein</fullName>
    </submittedName>
</protein>
<accession>G3HV35</accession>
<sequence>MSKERRKRSSAKARVTQLEDWSVNRLTIMYFFFVDIVNNINGYVIWGWEESYERDKLGSIISGVSTFKEPLRSKRRIVCVFLVVQAVDSTGYSEAFHLSG</sequence>
<evidence type="ECO:0000313" key="1">
    <source>
        <dbReference type="EMBL" id="EGV95358.1"/>
    </source>
</evidence>
<dbReference type="AlphaFoldDB" id="G3HV35"/>
<organism evidence="1 2">
    <name type="scientific">Cricetulus griseus</name>
    <name type="common">Chinese hamster</name>
    <name type="synonym">Cricetulus barabensis griseus</name>
    <dbReference type="NCBI Taxonomy" id="10029"/>
    <lineage>
        <taxon>Eukaryota</taxon>
        <taxon>Metazoa</taxon>
        <taxon>Chordata</taxon>
        <taxon>Craniata</taxon>
        <taxon>Vertebrata</taxon>
        <taxon>Euteleostomi</taxon>
        <taxon>Mammalia</taxon>
        <taxon>Eutheria</taxon>
        <taxon>Euarchontoglires</taxon>
        <taxon>Glires</taxon>
        <taxon>Rodentia</taxon>
        <taxon>Myomorpha</taxon>
        <taxon>Muroidea</taxon>
        <taxon>Cricetidae</taxon>
        <taxon>Cricetinae</taxon>
        <taxon>Cricetulus</taxon>
    </lineage>
</organism>